<dbReference type="Proteomes" id="UP000299102">
    <property type="component" value="Unassembled WGS sequence"/>
</dbReference>
<evidence type="ECO:0000313" key="2">
    <source>
        <dbReference type="EMBL" id="GBP96920.1"/>
    </source>
</evidence>
<dbReference type="EMBL" id="BGZK01002849">
    <property type="protein sequence ID" value="GBP96920.1"/>
    <property type="molecule type" value="Genomic_DNA"/>
</dbReference>
<feature type="compositionally biased region" description="Polar residues" evidence="1">
    <location>
        <begin position="1"/>
        <end position="10"/>
    </location>
</feature>
<sequence>MKRSTHQFSSPPLLEPAPNAKDGDDSSWPRSGLIIITRGVTVIGKQGFPRRTVEDKTHGASSDVGSQDGECSERPTRIYEVLSQQYPGLVNQKRVLLQQDYDRPRTAKITLDEIEELSGIELLPHAEKNEVLMDRKNIS</sequence>
<comment type="caution">
    <text evidence="2">The sequence shown here is derived from an EMBL/GenBank/DDBJ whole genome shotgun (WGS) entry which is preliminary data.</text>
</comment>
<dbReference type="GO" id="GO:0003676">
    <property type="term" value="F:nucleic acid binding"/>
    <property type="evidence" value="ECO:0007669"/>
    <property type="project" value="InterPro"/>
</dbReference>
<feature type="region of interest" description="Disordered" evidence="1">
    <location>
        <begin position="1"/>
        <end position="28"/>
    </location>
</feature>
<reference evidence="2 3" key="1">
    <citation type="journal article" date="2019" name="Commun. Biol.">
        <title>The bagworm genome reveals a unique fibroin gene that provides high tensile strength.</title>
        <authorList>
            <person name="Kono N."/>
            <person name="Nakamura H."/>
            <person name="Ohtoshi R."/>
            <person name="Tomita M."/>
            <person name="Numata K."/>
            <person name="Arakawa K."/>
        </authorList>
    </citation>
    <scope>NUCLEOTIDE SEQUENCE [LARGE SCALE GENOMIC DNA]</scope>
</reference>
<name>A0A4C2A9X7_EUMVA</name>
<evidence type="ECO:0000256" key="1">
    <source>
        <dbReference type="SAM" id="MobiDB-lite"/>
    </source>
</evidence>
<dbReference type="OrthoDB" id="6125136at2759"/>
<dbReference type="Gene3D" id="3.30.420.10">
    <property type="entry name" value="Ribonuclease H-like superfamily/Ribonuclease H"/>
    <property type="match status" value="1"/>
</dbReference>
<feature type="region of interest" description="Disordered" evidence="1">
    <location>
        <begin position="48"/>
        <end position="72"/>
    </location>
</feature>
<keyword evidence="3" id="KW-1185">Reference proteome</keyword>
<proteinExistence type="predicted"/>
<protein>
    <submittedName>
        <fullName evidence="2">Uncharacterized protein</fullName>
    </submittedName>
</protein>
<gene>
    <name evidence="2" type="ORF">EVAR_31090_1</name>
</gene>
<evidence type="ECO:0000313" key="3">
    <source>
        <dbReference type="Proteomes" id="UP000299102"/>
    </source>
</evidence>
<organism evidence="2 3">
    <name type="scientific">Eumeta variegata</name>
    <name type="common">Bagworm moth</name>
    <name type="synonym">Eumeta japonica</name>
    <dbReference type="NCBI Taxonomy" id="151549"/>
    <lineage>
        <taxon>Eukaryota</taxon>
        <taxon>Metazoa</taxon>
        <taxon>Ecdysozoa</taxon>
        <taxon>Arthropoda</taxon>
        <taxon>Hexapoda</taxon>
        <taxon>Insecta</taxon>
        <taxon>Pterygota</taxon>
        <taxon>Neoptera</taxon>
        <taxon>Endopterygota</taxon>
        <taxon>Lepidoptera</taxon>
        <taxon>Glossata</taxon>
        <taxon>Ditrysia</taxon>
        <taxon>Tineoidea</taxon>
        <taxon>Psychidae</taxon>
        <taxon>Oiketicinae</taxon>
        <taxon>Eumeta</taxon>
    </lineage>
</organism>
<dbReference type="AlphaFoldDB" id="A0A4C2A9X7"/>
<dbReference type="InterPro" id="IPR036397">
    <property type="entry name" value="RNaseH_sf"/>
</dbReference>
<accession>A0A4C2A9X7</accession>